<dbReference type="PRINTS" id="PR01315">
    <property type="entry name" value="BATTENIN"/>
</dbReference>
<dbReference type="SUPFAM" id="SSF103473">
    <property type="entry name" value="MFS general substrate transporter"/>
    <property type="match status" value="1"/>
</dbReference>
<organism evidence="9">
    <name type="scientific">Attheya septentrionalis</name>
    <dbReference type="NCBI Taxonomy" id="420275"/>
    <lineage>
        <taxon>Eukaryota</taxon>
        <taxon>Sar</taxon>
        <taxon>Stramenopiles</taxon>
        <taxon>Ochrophyta</taxon>
        <taxon>Bacillariophyta</taxon>
        <taxon>Coscinodiscophyceae</taxon>
        <taxon>Chaetocerotophycidae</taxon>
        <taxon>Chaetocerotales</taxon>
        <taxon>Attheyaceae</taxon>
        <taxon>Attheya</taxon>
    </lineage>
</organism>
<dbReference type="GO" id="GO:0005773">
    <property type="term" value="C:vacuole"/>
    <property type="evidence" value="ECO:0007669"/>
    <property type="project" value="TreeGrafter"/>
</dbReference>
<evidence type="ECO:0000256" key="6">
    <source>
        <dbReference type="ARBA" id="ARBA00023136"/>
    </source>
</evidence>
<evidence type="ECO:0000256" key="1">
    <source>
        <dbReference type="ARBA" id="ARBA00004127"/>
    </source>
</evidence>
<dbReference type="Pfam" id="PF02487">
    <property type="entry name" value="CLN3"/>
    <property type="match status" value="1"/>
</dbReference>
<evidence type="ECO:0008006" key="10">
    <source>
        <dbReference type="Google" id="ProtNLM"/>
    </source>
</evidence>
<dbReference type="GO" id="GO:0012505">
    <property type="term" value="C:endomembrane system"/>
    <property type="evidence" value="ECO:0007669"/>
    <property type="project" value="UniProtKB-SubCell"/>
</dbReference>
<feature type="transmembrane region" description="Helical" evidence="7">
    <location>
        <begin position="172"/>
        <end position="193"/>
    </location>
</feature>
<evidence type="ECO:0000256" key="7">
    <source>
        <dbReference type="RuleBase" id="RU361113"/>
    </source>
</evidence>
<dbReference type="AlphaFoldDB" id="A0A7S2UNF1"/>
<dbReference type="GO" id="GO:0016020">
    <property type="term" value="C:membrane"/>
    <property type="evidence" value="ECO:0007669"/>
    <property type="project" value="UniProtKB-UniRule"/>
</dbReference>
<feature type="region of interest" description="Disordered" evidence="8">
    <location>
        <begin position="1"/>
        <end position="25"/>
    </location>
</feature>
<accession>A0A7S2UNF1</accession>
<evidence type="ECO:0000313" key="9">
    <source>
        <dbReference type="EMBL" id="CAD9825273.1"/>
    </source>
</evidence>
<evidence type="ECO:0000256" key="8">
    <source>
        <dbReference type="SAM" id="MobiDB-lite"/>
    </source>
</evidence>
<proteinExistence type="inferred from homology"/>
<evidence type="ECO:0000256" key="3">
    <source>
        <dbReference type="ARBA" id="ARBA00022448"/>
    </source>
</evidence>
<dbReference type="GO" id="GO:0051453">
    <property type="term" value="P:regulation of intracellular pH"/>
    <property type="evidence" value="ECO:0007669"/>
    <property type="project" value="TreeGrafter"/>
</dbReference>
<keyword evidence="5 7" id="KW-1133">Transmembrane helix</keyword>
<evidence type="ECO:0000256" key="5">
    <source>
        <dbReference type="ARBA" id="ARBA00022989"/>
    </source>
</evidence>
<feature type="transmembrane region" description="Helical" evidence="7">
    <location>
        <begin position="92"/>
        <end position="112"/>
    </location>
</feature>
<feature type="region of interest" description="Disordered" evidence="8">
    <location>
        <begin position="325"/>
        <end position="354"/>
    </location>
</feature>
<keyword evidence="3" id="KW-0813">Transport</keyword>
<feature type="compositionally biased region" description="Polar residues" evidence="8">
    <location>
        <begin position="328"/>
        <end position="337"/>
    </location>
</feature>
<comment type="similarity">
    <text evidence="2 7">Belongs to the battenin family.</text>
</comment>
<comment type="subcellular location">
    <subcellularLocation>
        <location evidence="1">Endomembrane system</location>
        <topology evidence="1">Multi-pass membrane protein</topology>
    </subcellularLocation>
</comment>
<protein>
    <recommendedName>
        <fullName evidence="10">Protein BTN</fullName>
    </recommendedName>
</protein>
<dbReference type="EMBL" id="HBHQ01025353">
    <property type="protein sequence ID" value="CAD9825273.1"/>
    <property type="molecule type" value="Transcribed_RNA"/>
</dbReference>
<evidence type="ECO:0000256" key="2">
    <source>
        <dbReference type="ARBA" id="ARBA00007467"/>
    </source>
</evidence>
<dbReference type="InterPro" id="IPR003492">
    <property type="entry name" value="Battenin_disease_Cln3"/>
</dbReference>
<feature type="transmembrane region" description="Helical" evidence="7">
    <location>
        <begin position="36"/>
        <end position="54"/>
    </location>
</feature>
<feature type="transmembrane region" description="Helical" evidence="7">
    <location>
        <begin position="467"/>
        <end position="488"/>
    </location>
</feature>
<feature type="transmembrane region" description="Helical" evidence="7">
    <location>
        <begin position="205"/>
        <end position="222"/>
    </location>
</feature>
<keyword evidence="6 7" id="KW-0472">Membrane</keyword>
<gene>
    <name evidence="9" type="ORF">ASEP1449_LOCUS17107</name>
</gene>
<dbReference type="PANTHER" id="PTHR10981:SF0">
    <property type="entry name" value="BATTENIN"/>
    <property type="match status" value="1"/>
</dbReference>
<feature type="transmembrane region" description="Helical" evidence="7">
    <location>
        <begin position="66"/>
        <end position="86"/>
    </location>
</feature>
<keyword evidence="4 7" id="KW-0812">Transmembrane</keyword>
<feature type="transmembrane region" description="Helical" evidence="7">
    <location>
        <begin position="435"/>
        <end position="455"/>
    </location>
</feature>
<sequence>MAEGVSSSPSSREDGAVPPPPPAAAPPPPAAPLPVMGFWFMGLLNNMSYVIMIASAKNISEGGTGLVFIACVLPSLTIKLTAPYWFDRVGYSYRIAVATVLMVLSFATVASFSSSLQLQLVGVAMVSAQCGMGEASLLALAGRFDSKSDDPSTLTCVTVSNQKNKSKCKSKCITAFSSGTGLAGVMGFLFHWFCHDFLGCTLGRTLLMAQTLPIAYAAVYYFKFHALDDDSQTQSSCSYNSQTRLLSEVPECNEPNPFTGNENDNVRHRKGYAGLKTMDPDEEFQHGSRDSSLIATTPDAQQEGPHHHVTALNIEKALWIRDTKQNRSQEWNDNSQGEEGGVSSMEEAELGKSVEEMSPSERMKLVLSLWPYMVPLFLVYAAEYALQAGTWTAIGFPADSKEARNSFYQYSNWLYQAGVFVSRSSGTVYTAPMSILWLMPILQCLNVVFFTHVGLHSGIGGSIVWYYSKGVLFPCCFYVGLLGGGVYVNGFTRICADVPTNYREFALASVSVAESFGIVLADVSGLWLQSCIYKANGIPGAIVSCPLSMS</sequence>
<dbReference type="PANTHER" id="PTHR10981">
    <property type="entry name" value="BATTENIN"/>
    <property type="match status" value="1"/>
</dbReference>
<name>A0A7S2UNF1_9STRA</name>
<reference evidence="9" key="1">
    <citation type="submission" date="2021-01" db="EMBL/GenBank/DDBJ databases">
        <authorList>
            <person name="Corre E."/>
            <person name="Pelletier E."/>
            <person name="Niang G."/>
            <person name="Scheremetjew M."/>
            <person name="Finn R."/>
            <person name="Kale V."/>
            <person name="Holt S."/>
            <person name="Cochrane G."/>
            <person name="Meng A."/>
            <person name="Brown T."/>
            <person name="Cohen L."/>
        </authorList>
    </citation>
    <scope>NUCLEOTIDE SEQUENCE</scope>
    <source>
        <strain evidence="9">CCMP2084</strain>
    </source>
</reference>
<dbReference type="InterPro" id="IPR036259">
    <property type="entry name" value="MFS_trans_sf"/>
</dbReference>
<feature type="compositionally biased region" description="Polar residues" evidence="8">
    <location>
        <begin position="1"/>
        <end position="10"/>
    </location>
</feature>
<evidence type="ECO:0000256" key="4">
    <source>
        <dbReference type="ARBA" id="ARBA00022692"/>
    </source>
</evidence>